<dbReference type="InterPro" id="IPR010119">
    <property type="entry name" value="Gluconeogen_factor"/>
</dbReference>
<evidence type="ECO:0000313" key="3">
    <source>
        <dbReference type="EMBL" id="SHN62058.1"/>
    </source>
</evidence>
<name>A0A1M7SUH4_FERGO</name>
<comment type="subcellular location">
    <subcellularLocation>
        <location evidence="2">Cytoplasm</location>
    </subcellularLocation>
</comment>
<reference evidence="4" key="1">
    <citation type="submission" date="2016-12" db="EMBL/GenBank/DDBJ databases">
        <authorList>
            <person name="Varghese N."/>
            <person name="Submissions S."/>
        </authorList>
    </citation>
    <scope>NUCLEOTIDE SEQUENCE [LARGE SCALE GENOMIC DNA]</scope>
    <source>
        <strain evidence="4">DSM 13020</strain>
    </source>
</reference>
<dbReference type="Pfam" id="PF01933">
    <property type="entry name" value="CofD"/>
    <property type="match status" value="1"/>
</dbReference>
<dbReference type="SUPFAM" id="SSF142338">
    <property type="entry name" value="CofD-like"/>
    <property type="match status" value="1"/>
</dbReference>
<accession>A0A1M7SUH4</accession>
<keyword evidence="4" id="KW-1185">Reference proteome</keyword>
<dbReference type="HAMAP" id="MF_00973">
    <property type="entry name" value="Gluconeogen_factor"/>
    <property type="match status" value="1"/>
</dbReference>
<protein>
    <recommendedName>
        <fullName evidence="2">Putative gluconeogenesis factor</fullName>
    </recommendedName>
</protein>
<dbReference type="InterPro" id="IPR038136">
    <property type="entry name" value="CofD-like_dom_sf"/>
</dbReference>
<dbReference type="InterPro" id="IPR002882">
    <property type="entry name" value="CofD"/>
</dbReference>
<comment type="similarity">
    <text evidence="2">Belongs to the gluconeogenesis factor family.</text>
</comment>
<evidence type="ECO:0000256" key="1">
    <source>
        <dbReference type="ARBA" id="ARBA00022490"/>
    </source>
</evidence>
<dbReference type="AlphaFoldDB" id="A0A1M7SUH4"/>
<dbReference type="Gene3D" id="3.40.50.10680">
    <property type="entry name" value="CofD-like domains"/>
    <property type="match status" value="1"/>
</dbReference>
<dbReference type="GO" id="GO:0008360">
    <property type="term" value="P:regulation of cell shape"/>
    <property type="evidence" value="ECO:0007669"/>
    <property type="project" value="UniProtKB-UniRule"/>
</dbReference>
<evidence type="ECO:0000313" key="4">
    <source>
        <dbReference type="Proteomes" id="UP000184207"/>
    </source>
</evidence>
<dbReference type="CDD" id="cd07187">
    <property type="entry name" value="YvcK_like"/>
    <property type="match status" value="1"/>
</dbReference>
<dbReference type="PANTHER" id="PTHR30135:SF3">
    <property type="entry name" value="GLUCONEOGENESIS FACTOR-RELATED"/>
    <property type="match status" value="1"/>
</dbReference>
<dbReference type="EMBL" id="FRDJ01000006">
    <property type="protein sequence ID" value="SHN62058.1"/>
    <property type="molecule type" value="Genomic_DNA"/>
</dbReference>
<dbReference type="OrthoDB" id="9783842at2"/>
<dbReference type="STRING" id="1121883.SAMN02745226_01233"/>
<dbReference type="RefSeq" id="WP_072759495.1">
    <property type="nucleotide sequence ID" value="NZ_FRDJ01000006.1"/>
</dbReference>
<proteinExistence type="inferred from homology"/>
<dbReference type="GO" id="GO:0005737">
    <property type="term" value="C:cytoplasm"/>
    <property type="evidence" value="ECO:0007669"/>
    <property type="project" value="UniProtKB-SubCell"/>
</dbReference>
<gene>
    <name evidence="3" type="ORF">SAMN02745226_01233</name>
</gene>
<comment type="function">
    <text evidence="2">Required for morphogenesis under gluconeogenic growth conditions.</text>
</comment>
<dbReference type="PANTHER" id="PTHR30135">
    <property type="entry name" value="UNCHARACTERIZED PROTEIN YVCK-RELATED"/>
    <property type="match status" value="1"/>
</dbReference>
<organism evidence="3 4">
    <name type="scientific">Fervidobacterium gondwanense DSM 13020</name>
    <dbReference type="NCBI Taxonomy" id="1121883"/>
    <lineage>
        <taxon>Bacteria</taxon>
        <taxon>Thermotogati</taxon>
        <taxon>Thermotogota</taxon>
        <taxon>Thermotogae</taxon>
        <taxon>Thermotogales</taxon>
        <taxon>Fervidobacteriaceae</taxon>
        <taxon>Fervidobacterium</taxon>
    </lineage>
</organism>
<dbReference type="NCBIfam" id="TIGR01826">
    <property type="entry name" value="CofD_related"/>
    <property type="match status" value="1"/>
</dbReference>
<dbReference type="Proteomes" id="UP000184207">
    <property type="component" value="Unassembled WGS sequence"/>
</dbReference>
<keyword evidence="1 2" id="KW-0963">Cytoplasm</keyword>
<sequence length="325" mass="35575">MKVVAVGGGTGLSTLLRGLKNFDCNLTAVVTITDEGGSSGILREELNVPPPGDIRNNLVALASSENILSAVLNYRFENGSLAGHTVGNILLAALTKMTGSFTEAISKVSDILAIKGKVLPVSLKMARLLAIFEDGEEICGETNIVEYCKSSRKRIRKLTLENPVEINPEVEHAIVESDAIIFGPGSLYTSIIANFVVDGFSNAVKKSKALKIYVSNIMTQPGETEGYTLKDHVYEIERYLGTNLNYIIHSLPPESNVLERYAQKSSYPVKIDIDDTRLVVGHFSRVLYETEHRIRHDSFAVANAIFNLLTSKIENIDKAQSEVTM</sequence>
<dbReference type="GO" id="GO:0043743">
    <property type="term" value="F:LPPG:FO 2-phospho-L-lactate transferase activity"/>
    <property type="evidence" value="ECO:0007669"/>
    <property type="project" value="InterPro"/>
</dbReference>
<evidence type="ECO:0000256" key="2">
    <source>
        <dbReference type="HAMAP-Rule" id="MF_00973"/>
    </source>
</evidence>